<dbReference type="Proteomes" id="UP000254191">
    <property type="component" value="Unassembled WGS sequence"/>
</dbReference>
<accession>A0A379GEW1</accession>
<dbReference type="AlphaFoldDB" id="A0A379GEW1"/>
<reference evidence="2 3" key="1">
    <citation type="submission" date="2018-06" db="EMBL/GenBank/DDBJ databases">
        <authorList>
            <consortium name="Pathogen Informatics"/>
            <person name="Doyle S."/>
        </authorList>
    </citation>
    <scope>NUCLEOTIDE SEQUENCE [LARGE SCALE GENOMIC DNA]</scope>
    <source>
        <strain evidence="2 3">NCTC11938</strain>
    </source>
</reference>
<dbReference type="EMBL" id="UGTS01000006">
    <property type="protein sequence ID" value="SUC39505.1"/>
    <property type="molecule type" value="Genomic_DNA"/>
</dbReference>
<evidence type="ECO:0000313" key="2">
    <source>
        <dbReference type="EMBL" id="SUC39505.1"/>
    </source>
</evidence>
<sequence>MDGAARITKVLKSIACSGENNDNDWLSVQNDQWTLAGAKKFAIDMSGIDQTSNVDYKTLTDLNSQNKRSSRGLKSDLEATLNKKYNQWLGGSGNNNEMGKISRAEQLRQLDSKIAFNFAIGGQGADIQVTAGNWNLMFGDNIQSIIDTNLGSLFGLMTQQFTATGMVETTFTYTPQNLPTKLKNKLLGRLASVSSDTTLGDIFGVDSTTDGKIISRNGEPIDVVAILKDMLAVVTEFGGEKLSAFTDPTKLLDNLQSSINLGKDGIISFAESHGLKEKATEDQQNESEVSINAQTPITTSQTENSKITEENDRPFGLQFAKYPQSICHNL</sequence>
<proteinExistence type="predicted"/>
<evidence type="ECO:0000313" key="3">
    <source>
        <dbReference type="Proteomes" id="UP000254191"/>
    </source>
</evidence>
<evidence type="ECO:0000256" key="1">
    <source>
        <dbReference type="SAM" id="MobiDB-lite"/>
    </source>
</evidence>
<name>A0A379GEW1_PROMI</name>
<feature type="compositionally biased region" description="Polar residues" evidence="1">
    <location>
        <begin position="286"/>
        <end position="305"/>
    </location>
</feature>
<organism evidence="2 3">
    <name type="scientific">Proteus mirabilis</name>
    <dbReference type="NCBI Taxonomy" id="584"/>
    <lineage>
        <taxon>Bacteria</taxon>
        <taxon>Pseudomonadati</taxon>
        <taxon>Pseudomonadota</taxon>
        <taxon>Gammaproteobacteria</taxon>
        <taxon>Enterobacterales</taxon>
        <taxon>Morganellaceae</taxon>
        <taxon>Proteus</taxon>
    </lineage>
</organism>
<gene>
    <name evidence="2" type="ORF">NCTC11938_03793</name>
</gene>
<protein>
    <submittedName>
        <fullName evidence="2">Toxin</fullName>
    </submittedName>
</protein>
<feature type="region of interest" description="Disordered" evidence="1">
    <location>
        <begin position="277"/>
        <end position="312"/>
    </location>
</feature>